<comment type="caution">
    <text evidence="1">The sequence shown here is derived from an EMBL/GenBank/DDBJ whole genome shotgun (WGS) entry which is preliminary data.</text>
</comment>
<name>W4EQP5_9BACL</name>
<sequence length="39" mass="4395">MSGIAPLEQIDYIITDSKLDKRVVSQFDDTNVQVIQAKD</sequence>
<reference evidence="1 2" key="1">
    <citation type="journal article" date="2014" name="BMC Genomics">
        <title>Genomic comparison of sporeforming bacilli isolated from milk.</title>
        <authorList>
            <person name="Moreno Switt A.I."/>
            <person name="Andrus A.D."/>
            <person name="Ranieri M.L."/>
            <person name="Orsi R.H."/>
            <person name="Ivy R."/>
            <person name="den Bakker H.C."/>
            <person name="Martin N.H."/>
            <person name="Wiedmann M."/>
            <person name="Boor K.J."/>
        </authorList>
    </citation>
    <scope>NUCLEOTIDE SEQUENCE [LARGE SCALE GENOMIC DNA]</scope>
    <source>
        <strain evidence="1 2">FSL R5-213</strain>
    </source>
</reference>
<evidence type="ECO:0000313" key="2">
    <source>
        <dbReference type="Proteomes" id="UP000019062"/>
    </source>
</evidence>
<gene>
    <name evidence="1" type="ORF">C176_13387</name>
</gene>
<evidence type="ECO:0000313" key="1">
    <source>
        <dbReference type="EMBL" id="ETT82905.1"/>
    </source>
</evidence>
<proteinExistence type="predicted"/>
<dbReference type="AlphaFoldDB" id="W4EQP5"/>
<keyword evidence="2" id="KW-1185">Reference proteome</keyword>
<accession>W4EQP5</accession>
<evidence type="ECO:0008006" key="3">
    <source>
        <dbReference type="Google" id="ProtNLM"/>
    </source>
</evidence>
<protein>
    <recommendedName>
        <fullName evidence="3">DeoR family transcriptional regulator</fullName>
    </recommendedName>
</protein>
<dbReference type="EMBL" id="ASQA01000033">
    <property type="protein sequence ID" value="ETT82905.1"/>
    <property type="molecule type" value="Genomic_DNA"/>
</dbReference>
<dbReference type="Proteomes" id="UP000019062">
    <property type="component" value="Unassembled WGS sequence"/>
</dbReference>
<organism evidence="1 2">
    <name type="scientific">Viridibacillus arenosi FSL R5-213</name>
    <dbReference type="NCBI Taxonomy" id="1227360"/>
    <lineage>
        <taxon>Bacteria</taxon>
        <taxon>Bacillati</taxon>
        <taxon>Bacillota</taxon>
        <taxon>Bacilli</taxon>
        <taxon>Bacillales</taxon>
        <taxon>Caryophanaceae</taxon>
        <taxon>Viridibacillus</taxon>
    </lineage>
</organism>